<keyword evidence="3" id="KW-1185">Reference proteome</keyword>
<feature type="region of interest" description="Disordered" evidence="1">
    <location>
        <begin position="118"/>
        <end position="185"/>
    </location>
</feature>
<accession>A0A7N2MLC6</accession>
<evidence type="ECO:0000256" key="1">
    <source>
        <dbReference type="SAM" id="MobiDB-lite"/>
    </source>
</evidence>
<evidence type="ECO:0000313" key="3">
    <source>
        <dbReference type="Proteomes" id="UP000594261"/>
    </source>
</evidence>
<sequence>MEAVARTFRPLWRTRECFHISNAGNNILLFDFDVEVDADKVLLSEPWSYDRHLYMTEETAREIGDTIGLVIKPSDDSEWKGGTFLRVRVRVDMTHPLCPGRKVTFEEGQERSRSIEVKGFESRQTSPQGAREGNEDKAVKQRAQISEVVASGGGEVERTEVATEEDLNLPEPSLAAGFRGGWYGE</sequence>
<proteinExistence type="predicted"/>
<dbReference type="InParanoid" id="A0A7N2MLC6"/>
<name>A0A7N2MLC6_QUELO</name>
<evidence type="ECO:0000313" key="2">
    <source>
        <dbReference type="EnsemblPlants" id="QL09p048401:mrna"/>
    </source>
</evidence>
<dbReference type="Gramene" id="QL09p048401:mrna">
    <property type="protein sequence ID" value="QL09p048401:mrna"/>
    <property type="gene ID" value="QL09p048401"/>
</dbReference>
<evidence type="ECO:0008006" key="4">
    <source>
        <dbReference type="Google" id="ProtNLM"/>
    </source>
</evidence>
<dbReference type="EMBL" id="LRBV02000009">
    <property type="status" value="NOT_ANNOTATED_CDS"/>
    <property type="molecule type" value="Genomic_DNA"/>
</dbReference>
<reference evidence="2" key="2">
    <citation type="submission" date="2021-01" db="UniProtKB">
        <authorList>
            <consortium name="EnsemblPlants"/>
        </authorList>
    </citation>
    <scope>IDENTIFICATION</scope>
</reference>
<organism evidence="2 3">
    <name type="scientific">Quercus lobata</name>
    <name type="common">Valley oak</name>
    <dbReference type="NCBI Taxonomy" id="97700"/>
    <lineage>
        <taxon>Eukaryota</taxon>
        <taxon>Viridiplantae</taxon>
        <taxon>Streptophyta</taxon>
        <taxon>Embryophyta</taxon>
        <taxon>Tracheophyta</taxon>
        <taxon>Spermatophyta</taxon>
        <taxon>Magnoliopsida</taxon>
        <taxon>eudicotyledons</taxon>
        <taxon>Gunneridae</taxon>
        <taxon>Pentapetalae</taxon>
        <taxon>rosids</taxon>
        <taxon>fabids</taxon>
        <taxon>Fagales</taxon>
        <taxon>Fagaceae</taxon>
        <taxon>Quercus</taxon>
    </lineage>
</organism>
<dbReference type="PANTHER" id="PTHR31286:SF167">
    <property type="entry name" value="OS09G0268800 PROTEIN"/>
    <property type="match status" value="1"/>
</dbReference>
<dbReference type="InterPro" id="IPR040256">
    <property type="entry name" value="At4g02000-like"/>
</dbReference>
<dbReference type="AlphaFoldDB" id="A0A7N2MLC6"/>
<protein>
    <recommendedName>
        <fullName evidence="4">DUF4283 domain-containing protein</fullName>
    </recommendedName>
</protein>
<dbReference type="PANTHER" id="PTHR31286">
    <property type="entry name" value="GLYCINE-RICH CELL WALL STRUCTURAL PROTEIN 1.8-LIKE"/>
    <property type="match status" value="1"/>
</dbReference>
<dbReference type="EnsemblPlants" id="QL09p048401:mrna">
    <property type="protein sequence ID" value="QL09p048401:mrna"/>
    <property type="gene ID" value="QL09p048401"/>
</dbReference>
<dbReference type="Proteomes" id="UP000594261">
    <property type="component" value="Chromosome 9"/>
</dbReference>
<reference evidence="2 3" key="1">
    <citation type="journal article" date="2016" name="G3 (Bethesda)">
        <title>First Draft Assembly and Annotation of the Genome of a California Endemic Oak Quercus lobata Nee (Fagaceae).</title>
        <authorList>
            <person name="Sork V.L."/>
            <person name="Fitz-Gibbon S.T."/>
            <person name="Puiu D."/>
            <person name="Crepeau M."/>
            <person name="Gugger P.F."/>
            <person name="Sherman R."/>
            <person name="Stevens K."/>
            <person name="Langley C.H."/>
            <person name="Pellegrini M."/>
            <person name="Salzberg S.L."/>
        </authorList>
    </citation>
    <scope>NUCLEOTIDE SEQUENCE [LARGE SCALE GENOMIC DNA]</scope>
    <source>
        <strain evidence="2 3">cv. SW786</strain>
    </source>
</reference>